<keyword evidence="4" id="KW-1185">Reference proteome</keyword>
<dbReference type="HOGENOM" id="CLU_589400_0_0_1"/>
<feature type="region of interest" description="Disordered" evidence="1">
    <location>
        <begin position="1"/>
        <end position="22"/>
    </location>
</feature>
<accession>A0A0D0A9S4</accession>
<protein>
    <submittedName>
        <fullName evidence="3">Uncharacterized protein</fullName>
    </submittedName>
</protein>
<feature type="compositionally biased region" description="Low complexity" evidence="1">
    <location>
        <begin position="264"/>
        <end position="278"/>
    </location>
</feature>
<dbReference type="Proteomes" id="UP000054018">
    <property type="component" value="Unassembled WGS sequence"/>
</dbReference>
<evidence type="ECO:0000256" key="2">
    <source>
        <dbReference type="SAM" id="Phobius"/>
    </source>
</evidence>
<feature type="transmembrane region" description="Helical" evidence="2">
    <location>
        <begin position="428"/>
        <end position="449"/>
    </location>
</feature>
<dbReference type="EMBL" id="KN833691">
    <property type="protein sequence ID" value="KIK28748.1"/>
    <property type="molecule type" value="Genomic_DNA"/>
</dbReference>
<dbReference type="OrthoDB" id="3265156at2759"/>
<dbReference type="AlphaFoldDB" id="A0A0D0A9S4"/>
<reference evidence="3 4" key="1">
    <citation type="submission" date="2014-04" db="EMBL/GenBank/DDBJ databases">
        <authorList>
            <consortium name="DOE Joint Genome Institute"/>
            <person name="Kuo A."/>
            <person name="Kohler A."/>
            <person name="Costa M.D."/>
            <person name="Nagy L.G."/>
            <person name="Floudas D."/>
            <person name="Copeland A."/>
            <person name="Barry K.W."/>
            <person name="Cichocki N."/>
            <person name="Veneault-Fourrey C."/>
            <person name="LaButti K."/>
            <person name="Lindquist E.A."/>
            <person name="Lipzen A."/>
            <person name="Lundell T."/>
            <person name="Morin E."/>
            <person name="Murat C."/>
            <person name="Sun H."/>
            <person name="Tunlid A."/>
            <person name="Henrissat B."/>
            <person name="Grigoriev I.V."/>
            <person name="Hibbett D.S."/>
            <person name="Martin F."/>
            <person name="Nordberg H.P."/>
            <person name="Cantor M.N."/>
            <person name="Hua S.X."/>
        </authorList>
    </citation>
    <scope>NUCLEOTIDE SEQUENCE [LARGE SCALE GENOMIC DNA]</scope>
    <source>
        <strain evidence="3 4">441</strain>
    </source>
</reference>
<reference evidence="4" key="2">
    <citation type="submission" date="2015-01" db="EMBL/GenBank/DDBJ databases">
        <title>Evolutionary Origins and Diversification of the Mycorrhizal Mutualists.</title>
        <authorList>
            <consortium name="DOE Joint Genome Institute"/>
            <consortium name="Mycorrhizal Genomics Consortium"/>
            <person name="Kohler A."/>
            <person name="Kuo A."/>
            <person name="Nagy L.G."/>
            <person name="Floudas D."/>
            <person name="Copeland A."/>
            <person name="Barry K.W."/>
            <person name="Cichocki N."/>
            <person name="Veneault-Fourrey C."/>
            <person name="LaButti K."/>
            <person name="Lindquist E.A."/>
            <person name="Lipzen A."/>
            <person name="Lundell T."/>
            <person name="Morin E."/>
            <person name="Murat C."/>
            <person name="Riley R."/>
            <person name="Ohm R."/>
            <person name="Sun H."/>
            <person name="Tunlid A."/>
            <person name="Henrissat B."/>
            <person name="Grigoriev I.V."/>
            <person name="Hibbett D.S."/>
            <person name="Martin F."/>
        </authorList>
    </citation>
    <scope>NUCLEOTIDE SEQUENCE [LARGE SCALE GENOMIC DNA]</scope>
    <source>
        <strain evidence="4">441</strain>
    </source>
</reference>
<gene>
    <name evidence="3" type="ORF">PISMIDRAFT_672932</name>
</gene>
<keyword evidence="2" id="KW-1133">Transmembrane helix</keyword>
<evidence type="ECO:0000313" key="3">
    <source>
        <dbReference type="EMBL" id="KIK28748.1"/>
    </source>
</evidence>
<evidence type="ECO:0000313" key="4">
    <source>
        <dbReference type="Proteomes" id="UP000054018"/>
    </source>
</evidence>
<keyword evidence="2" id="KW-0812">Transmembrane</keyword>
<feature type="region of interest" description="Disordered" evidence="1">
    <location>
        <begin position="219"/>
        <end position="284"/>
    </location>
</feature>
<proteinExistence type="predicted"/>
<dbReference type="STRING" id="765257.A0A0D0A9S4"/>
<evidence type="ECO:0000256" key="1">
    <source>
        <dbReference type="SAM" id="MobiDB-lite"/>
    </source>
</evidence>
<feature type="region of interest" description="Disordered" evidence="1">
    <location>
        <begin position="135"/>
        <end position="175"/>
    </location>
</feature>
<keyword evidence="2" id="KW-0472">Membrane</keyword>
<organism evidence="3 4">
    <name type="scientific">Pisolithus microcarpus 441</name>
    <dbReference type="NCBI Taxonomy" id="765257"/>
    <lineage>
        <taxon>Eukaryota</taxon>
        <taxon>Fungi</taxon>
        <taxon>Dikarya</taxon>
        <taxon>Basidiomycota</taxon>
        <taxon>Agaricomycotina</taxon>
        <taxon>Agaricomycetes</taxon>
        <taxon>Agaricomycetidae</taxon>
        <taxon>Boletales</taxon>
        <taxon>Sclerodermatineae</taxon>
        <taxon>Pisolithaceae</taxon>
        <taxon>Pisolithus</taxon>
    </lineage>
</organism>
<sequence length="477" mass="52152">MSVLETPGPSKRSKQCRDDDPRLLLPPIAVKSEPSSPTPPIGRRLATSGVKRFSPLPQNCQPSCPRYKHNRKEWAASCIKELQALGLKVERTMIRDDGLVIDWSSPVPVRADTLESDTPSTCDLASVIVQTYEANVRTRPRTGKHSPSGSHSFRPPSVAHNPVSVSPGKRDSNHMFSSSIHRLLPSASIPASAETSINNSSAGEKLPIPPRLSLVHRAFSPQTSGQSSSLPIKSTSTHIPSQRPRSPSRSDDSELFPSKRKRSPVPSVSSPSTTNPGPSAVPDVAQTGRDHYVLQDLQQSAMPAEYASLADRELSEMSLDYVRRYIQTYEADRASLASAYSRLATFAYRKHKQTFHLARTLASTSRASAGDISECCALKLGRLDVITELITLPSLHCAIPNSELKTACTSAGKMRHVAYDMLYLGPQLGVFVVCRIAILTGTVVHVFMLQRREVDKEEADVEGVWPVVANVHQIVVF</sequence>
<name>A0A0D0A9S4_9AGAM</name>
<feature type="compositionally biased region" description="Polar residues" evidence="1">
    <location>
        <begin position="220"/>
        <end position="239"/>
    </location>
</feature>